<dbReference type="InterPro" id="IPR017930">
    <property type="entry name" value="Myb_dom"/>
</dbReference>
<dbReference type="InterPro" id="IPR015947">
    <property type="entry name" value="PUA-like_sf"/>
</dbReference>
<evidence type="ECO:0000256" key="2">
    <source>
        <dbReference type="ARBA" id="ARBA00023125"/>
    </source>
</evidence>
<dbReference type="Pfam" id="PF02190">
    <property type="entry name" value="LON_substr_bdg"/>
    <property type="match status" value="1"/>
</dbReference>
<gene>
    <name evidence="8" type="primary">AlNc14C78G5191</name>
    <name evidence="8" type="ORF">ALNC14_059180</name>
</gene>
<feature type="domain" description="Myb-like" evidence="4">
    <location>
        <begin position="318"/>
        <end position="364"/>
    </location>
</feature>
<dbReference type="FunFam" id="2.170.150.20:FF:000007">
    <property type="entry name" value="Protein cereblon"/>
    <property type="match status" value="1"/>
</dbReference>
<reference evidence="8" key="1">
    <citation type="journal article" date="2011" name="PLoS Biol.">
        <title>Gene gain and loss during evolution of obligate parasitism in the white rust pathogen of Arabidopsis thaliana.</title>
        <authorList>
            <person name="Kemen E."/>
            <person name="Gardiner A."/>
            <person name="Schultz-Larsen T."/>
            <person name="Kemen A.C."/>
            <person name="Balmuth A.L."/>
            <person name="Robert-Seilaniantz A."/>
            <person name="Bailey K."/>
            <person name="Holub E."/>
            <person name="Studholme D.J."/>
            <person name="Maclean D."/>
            <person name="Jones J.D."/>
        </authorList>
    </citation>
    <scope>NUCLEOTIDE SEQUENCE</scope>
</reference>
<dbReference type="Pfam" id="PF00249">
    <property type="entry name" value="Myb_DNA-binding"/>
    <property type="match status" value="2"/>
</dbReference>
<dbReference type="InterPro" id="IPR003111">
    <property type="entry name" value="Lon_prtase_N"/>
</dbReference>
<dbReference type="CDD" id="cd15777">
    <property type="entry name" value="CRBN_C_like"/>
    <property type="match status" value="1"/>
</dbReference>
<evidence type="ECO:0000259" key="5">
    <source>
        <dbReference type="PROSITE" id="PS51294"/>
    </source>
</evidence>
<protein>
    <submittedName>
        <fullName evidence="8">Myblike DNAbinding protein putative</fullName>
    </submittedName>
</protein>
<keyword evidence="2" id="KW-0238">DNA-binding</keyword>
<evidence type="ECO:0000313" key="8">
    <source>
        <dbReference type="EMBL" id="CCA19775.1"/>
    </source>
</evidence>
<dbReference type="FunFam" id="1.10.10.60:FF:000010">
    <property type="entry name" value="Transcriptional activator Myb isoform A"/>
    <property type="match status" value="1"/>
</dbReference>
<dbReference type="PROSITE" id="PS51294">
    <property type="entry name" value="HTH_MYB"/>
    <property type="match status" value="2"/>
</dbReference>
<feature type="domain" description="Myb-like" evidence="4">
    <location>
        <begin position="365"/>
        <end position="415"/>
    </location>
</feature>
<dbReference type="SMART" id="SM00717">
    <property type="entry name" value="SANT"/>
    <property type="match status" value="2"/>
</dbReference>
<feature type="domain" description="Lon N-terminal" evidence="6">
    <location>
        <begin position="510"/>
        <end position="732"/>
    </location>
</feature>
<feature type="compositionally biased region" description="Polar residues" evidence="3">
    <location>
        <begin position="291"/>
        <end position="301"/>
    </location>
</feature>
<reference evidence="8" key="2">
    <citation type="submission" date="2011-02" db="EMBL/GenBank/DDBJ databases">
        <authorList>
            <person name="MacLean D."/>
        </authorList>
    </citation>
    <scope>NUCLEOTIDE SEQUENCE</scope>
</reference>
<dbReference type="PROSITE" id="PS50090">
    <property type="entry name" value="MYB_LIKE"/>
    <property type="match status" value="2"/>
</dbReference>
<dbReference type="Gene3D" id="1.10.10.60">
    <property type="entry name" value="Homeodomain-like"/>
    <property type="match status" value="2"/>
</dbReference>
<dbReference type="InterPro" id="IPR001005">
    <property type="entry name" value="SANT/Myb"/>
</dbReference>
<dbReference type="InterPro" id="IPR034750">
    <property type="entry name" value="CULT"/>
</dbReference>
<dbReference type="SUPFAM" id="SSF88697">
    <property type="entry name" value="PUA domain-like"/>
    <property type="match status" value="1"/>
</dbReference>
<organism evidence="8">
    <name type="scientific">Albugo laibachii Nc14</name>
    <dbReference type="NCBI Taxonomy" id="890382"/>
    <lineage>
        <taxon>Eukaryota</taxon>
        <taxon>Sar</taxon>
        <taxon>Stramenopiles</taxon>
        <taxon>Oomycota</taxon>
        <taxon>Peronosporomycetes</taxon>
        <taxon>Albuginales</taxon>
        <taxon>Albuginaceae</taxon>
        <taxon>Albugo</taxon>
    </lineage>
</organism>
<evidence type="ECO:0000256" key="1">
    <source>
        <dbReference type="ARBA" id="ARBA00022737"/>
    </source>
</evidence>
<dbReference type="SMART" id="SM00464">
    <property type="entry name" value="LON"/>
    <property type="match status" value="1"/>
</dbReference>
<dbReference type="GO" id="GO:0005634">
    <property type="term" value="C:nucleus"/>
    <property type="evidence" value="ECO:0007669"/>
    <property type="project" value="TreeGrafter"/>
</dbReference>
<dbReference type="Gene3D" id="2.170.150.20">
    <property type="entry name" value="Peptide methionine sulfoxide reductase"/>
    <property type="match status" value="1"/>
</dbReference>
<feature type="region of interest" description="Disordered" evidence="3">
    <location>
        <begin position="1"/>
        <end position="36"/>
    </location>
</feature>
<accession>F0WEZ3</accession>
<evidence type="ECO:0000259" key="4">
    <source>
        <dbReference type="PROSITE" id="PS50090"/>
    </source>
</evidence>
<proteinExistence type="predicted"/>
<dbReference type="PROSITE" id="PS51787">
    <property type="entry name" value="LON_N"/>
    <property type="match status" value="1"/>
</dbReference>
<evidence type="ECO:0000259" key="6">
    <source>
        <dbReference type="PROSITE" id="PS51787"/>
    </source>
</evidence>
<dbReference type="PANTHER" id="PTHR45614">
    <property type="entry name" value="MYB PROTEIN-RELATED"/>
    <property type="match status" value="1"/>
</dbReference>
<dbReference type="GO" id="GO:0000978">
    <property type="term" value="F:RNA polymerase II cis-regulatory region sequence-specific DNA binding"/>
    <property type="evidence" value="ECO:0007669"/>
    <property type="project" value="TreeGrafter"/>
</dbReference>
<sequence>MLHEAGRDRQPDNYISNSEKSAERVTFQQEKKSPYQRNKFNDTIQHSQENNFLHHLSDATLLHSRHHNANTKSTSTTAMGRSNDTETHAMRGEREVQSKANEAFLNRIYDLLREQDQEDGLIHKICNSDNHESCQAEITKLEGKLAEQNSRLIMFSEIEAQRRVEIEHLKRGIFALQHDLLRLMSIVDVQIQLPLNQNSNYQSGTEDSKGEQRNMVYEAQAARYALYKHQLQCTHIHNYPVQDHDVHHHHANTSPKEHKLGNTFNATSRSGMDPPIVKNERVHASYRNSFESELTEQSSTPVSPPSKRLKLPGKLNGKRTWTSEEDQALARAVHTAGASDWSAISHLLPGRCGKQCRERWVNHLCPSVNKEAWTEQEDAIIFQTRDKIGNHWADIARLLPGRTDNAVKNRYYSTMRRRMRQERNAKQNNRPDNVTSYCVSHEHLCSDCHSSPSSPASFDEIPIDSKNPTKAPQFQRIQPKMAQTHAYLGQLECVQDTPTSYFDDAEIVVMPLIHLQDIILFPGDQLPMRMLTDRNFQSVRDHISRQGALLAVCMTDQTVKEEESYGTTVRIDKFLVQEQCISVTGFAAQRFRLVEARIGRAGAILGRVEILADEGSMLMPIDCGCRLSVSYWDSRVYNLFDASTLSRRIQEQLKSFQHWNWFSKIARETSPLVQLQSSRPISREEEWTILMRFSYWIASNLPADLPQRLQLLRMRHLVYRLRFELDLLISYRAIIHCASCGSIVANSEYIFNFAGSETVTGTFVNPSGFVHQVMTLRRICQESTSIDNLRCARDSWFPGYAWSIIHCRACFNHLGWQFDIIDTTAIELAQFFAYRRGALTSKLST</sequence>
<dbReference type="Gene3D" id="1.20.58.1480">
    <property type="match status" value="1"/>
</dbReference>
<name>F0WEZ3_9STRA</name>
<dbReference type="Gene3D" id="2.30.130.40">
    <property type="entry name" value="LON domain-like"/>
    <property type="match status" value="1"/>
</dbReference>
<dbReference type="SUPFAM" id="SSF46689">
    <property type="entry name" value="Homeodomain-like"/>
    <property type="match status" value="1"/>
</dbReference>
<evidence type="ECO:0000259" key="7">
    <source>
        <dbReference type="PROSITE" id="PS51788"/>
    </source>
</evidence>
<dbReference type="HOGENOM" id="CLU_017182_0_0_1"/>
<dbReference type="PANTHER" id="PTHR45614:SF232">
    <property type="entry name" value="TRANSCRIPTION FACTOR MYB3R-2"/>
    <property type="match status" value="1"/>
</dbReference>
<feature type="region of interest" description="Disordered" evidence="3">
    <location>
        <begin position="246"/>
        <end position="276"/>
    </location>
</feature>
<dbReference type="CDD" id="cd00167">
    <property type="entry name" value="SANT"/>
    <property type="match status" value="2"/>
</dbReference>
<evidence type="ECO:0000256" key="3">
    <source>
        <dbReference type="SAM" id="MobiDB-lite"/>
    </source>
</evidence>
<keyword evidence="1" id="KW-0677">Repeat</keyword>
<dbReference type="PROSITE" id="PS51788">
    <property type="entry name" value="CULT"/>
    <property type="match status" value="1"/>
</dbReference>
<feature type="domain" description="HTH myb-type" evidence="5">
    <location>
        <begin position="318"/>
        <end position="364"/>
    </location>
</feature>
<dbReference type="InterPro" id="IPR050560">
    <property type="entry name" value="MYB_TF"/>
</dbReference>
<feature type="region of interest" description="Disordered" evidence="3">
    <location>
        <begin position="291"/>
        <end position="318"/>
    </location>
</feature>
<feature type="domain" description="CULT" evidence="7">
    <location>
        <begin position="732"/>
        <end position="843"/>
    </location>
</feature>
<dbReference type="AlphaFoldDB" id="F0WEZ3"/>
<feature type="compositionally biased region" description="Basic and acidic residues" evidence="3">
    <location>
        <begin position="1"/>
        <end position="11"/>
    </location>
</feature>
<dbReference type="EMBL" id="FR824123">
    <property type="protein sequence ID" value="CCA19775.1"/>
    <property type="molecule type" value="Genomic_DNA"/>
</dbReference>
<dbReference type="GO" id="GO:0000981">
    <property type="term" value="F:DNA-binding transcription factor activity, RNA polymerase II-specific"/>
    <property type="evidence" value="ECO:0007669"/>
    <property type="project" value="TreeGrafter"/>
</dbReference>
<dbReference type="InterPro" id="IPR009057">
    <property type="entry name" value="Homeodomain-like_sf"/>
</dbReference>
<feature type="domain" description="HTH myb-type" evidence="5">
    <location>
        <begin position="366"/>
        <end position="419"/>
    </location>
</feature>
<dbReference type="InterPro" id="IPR046336">
    <property type="entry name" value="Lon_prtase_N_sf"/>
</dbReference>